<dbReference type="AlphaFoldDB" id="A0A399ESU0"/>
<keyword evidence="1" id="KW-0732">Signal</keyword>
<dbReference type="EMBL" id="QWLA01000023">
    <property type="protein sequence ID" value="RIH87038.1"/>
    <property type="molecule type" value="Genomic_DNA"/>
</dbReference>
<dbReference type="Proteomes" id="UP000265341">
    <property type="component" value="Unassembled WGS sequence"/>
</dbReference>
<dbReference type="OrthoDB" id="34318at2"/>
<evidence type="ECO:0000313" key="3">
    <source>
        <dbReference type="Proteomes" id="UP000265341"/>
    </source>
</evidence>
<gene>
    <name evidence="2" type="ORF">Mrose_01472</name>
</gene>
<reference evidence="2 3" key="1">
    <citation type="submission" date="2018-08" db="EMBL/GenBank/DDBJ databases">
        <title>Meiothermus roseus NBRC 110900 genome sequencing project.</title>
        <authorList>
            <person name="Da Costa M.S."/>
            <person name="Albuquerque L."/>
            <person name="Raposo P."/>
            <person name="Froufe H.J.C."/>
            <person name="Barroso C.S."/>
            <person name="Egas C."/>
        </authorList>
    </citation>
    <scope>NUCLEOTIDE SEQUENCE [LARGE SCALE GENOMIC DNA]</scope>
    <source>
        <strain evidence="2 3">NBRC 110900</strain>
    </source>
</reference>
<proteinExistence type="predicted"/>
<feature type="chain" id="PRO_5017219838" evidence="1">
    <location>
        <begin position="20"/>
        <end position="159"/>
    </location>
</feature>
<keyword evidence="3" id="KW-1185">Reference proteome</keyword>
<sequence>MWKTFATLAILALASLSLAQSSLYNPLAVDPGATISVQAGQTIYVQLGQSPEDWGLSRSVTAGTADRLDSMEWFSVSSDGLPAGWQVRLASVKPVLVSEDAQTPKMTDQKTEIVESSFVNTYSIQVPAGIPEGTYTLNINVISNVNGEAYSFPLTLTVS</sequence>
<comment type="caution">
    <text evidence="2">The sequence shown here is derived from an EMBL/GenBank/DDBJ whole genome shotgun (WGS) entry which is preliminary data.</text>
</comment>
<organism evidence="2 3">
    <name type="scientific">Calidithermus roseus</name>
    <dbReference type="NCBI Taxonomy" id="1644118"/>
    <lineage>
        <taxon>Bacteria</taxon>
        <taxon>Thermotogati</taxon>
        <taxon>Deinococcota</taxon>
        <taxon>Deinococci</taxon>
        <taxon>Thermales</taxon>
        <taxon>Thermaceae</taxon>
        <taxon>Calidithermus</taxon>
    </lineage>
</organism>
<name>A0A399ESU0_9DEIN</name>
<dbReference type="RefSeq" id="WP_147371583.1">
    <property type="nucleotide sequence ID" value="NZ_QWLA01000023.1"/>
</dbReference>
<feature type="signal peptide" evidence="1">
    <location>
        <begin position="1"/>
        <end position="19"/>
    </location>
</feature>
<protein>
    <submittedName>
        <fullName evidence="2">Uncharacterized protein</fullName>
    </submittedName>
</protein>
<accession>A0A399ESU0</accession>
<evidence type="ECO:0000256" key="1">
    <source>
        <dbReference type="SAM" id="SignalP"/>
    </source>
</evidence>
<evidence type="ECO:0000313" key="2">
    <source>
        <dbReference type="EMBL" id="RIH87038.1"/>
    </source>
</evidence>